<organism evidence="2 3">
    <name type="scientific">Desulfovibrio piger</name>
    <dbReference type="NCBI Taxonomy" id="901"/>
    <lineage>
        <taxon>Bacteria</taxon>
        <taxon>Pseudomonadati</taxon>
        <taxon>Thermodesulfobacteriota</taxon>
        <taxon>Desulfovibrionia</taxon>
        <taxon>Desulfovibrionales</taxon>
        <taxon>Desulfovibrionaceae</taxon>
        <taxon>Desulfovibrio</taxon>
    </lineage>
</organism>
<keyword evidence="1" id="KW-0808">Transferase</keyword>
<dbReference type="Gene3D" id="3.90.550.10">
    <property type="entry name" value="Spore Coat Polysaccharide Biosynthesis Protein SpsA, Chain A"/>
    <property type="match status" value="1"/>
</dbReference>
<sequence>MNKKFGIIIATCKTDKHFAQACFLSIRRSLGSSMPVCFIVDGEAEILGHILHDTNVSVIDRNTVKNPWLRQNCFGWGITKMIAFYESPFEYFLYLDADTLVIGDILKFFDNTFDMITDYKRRYTDREINFWFFNTREVEKLWPDFSWQKFRDCYFCTGTFFSRRHIFNLDELKEKFTYSSTNPALFQFGGEMGFLNLMIFHSVQKGYLRVKSVDYQVIPVDSSEEFLNKYISPQAPRPKDFSAVIHFCGKKPHIFTKSKKVALMNFYRFHYLTEIANMKKIFAILLMATQDIRYVFFPWLKRGKRKILKKIFTIFPSKNS</sequence>
<dbReference type="Pfam" id="PF11051">
    <property type="entry name" value="Mannosyl_trans3"/>
    <property type="match status" value="1"/>
</dbReference>
<dbReference type="InterPro" id="IPR022751">
    <property type="entry name" value="Alpha_mannosyltransferase"/>
</dbReference>
<evidence type="ECO:0000313" key="2">
    <source>
        <dbReference type="EMBL" id="NME52726.1"/>
    </source>
</evidence>
<evidence type="ECO:0000256" key="1">
    <source>
        <dbReference type="ARBA" id="ARBA00022679"/>
    </source>
</evidence>
<dbReference type="GO" id="GO:0016757">
    <property type="term" value="F:glycosyltransferase activity"/>
    <property type="evidence" value="ECO:0007669"/>
    <property type="project" value="InterPro"/>
</dbReference>
<dbReference type="InterPro" id="IPR029044">
    <property type="entry name" value="Nucleotide-diphossugar_trans"/>
</dbReference>
<reference evidence="2 3" key="1">
    <citation type="submission" date="2020-04" db="EMBL/GenBank/DDBJ databases">
        <authorList>
            <person name="Hitch T.C.A."/>
            <person name="Wylensek D."/>
            <person name="Clavel T."/>
        </authorList>
    </citation>
    <scope>NUCLEOTIDE SEQUENCE [LARGE SCALE GENOMIC DNA]</scope>
    <source>
        <strain evidence="2 3">PG-251-APC-1</strain>
    </source>
</reference>
<dbReference type="RefSeq" id="WP_168936048.1">
    <property type="nucleotide sequence ID" value="NZ_JABAFY010000037.1"/>
</dbReference>
<dbReference type="AlphaFoldDB" id="A0A848CH21"/>
<proteinExistence type="predicted"/>
<gene>
    <name evidence="2" type="ORF">HF854_09405</name>
</gene>
<evidence type="ECO:0000313" key="3">
    <source>
        <dbReference type="Proteomes" id="UP000522333"/>
    </source>
</evidence>
<protein>
    <submittedName>
        <fullName evidence="2">Uncharacterized protein</fullName>
    </submittedName>
</protein>
<dbReference type="Proteomes" id="UP000522333">
    <property type="component" value="Unassembled WGS sequence"/>
</dbReference>
<accession>A0A848CH21</accession>
<name>A0A848CH21_9BACT</name>
<dbReference type="SUPFAM" id="SSF53448">
    <property type="entry name" value="Nucleotide-diphospho-sugar transferases"/>
    <property type="match status" value="1"/>
</dbReference>
<dbReference type="EMBL" id="JABAFY010000037">
    <property type="protein sequence ID" value="NME52726.1"/>
    <property type="molecule type" value="Genomic_DNA"/>
</dbReference>
<comment type="caution">
    <text evidence="2">The sequence shown here is derived from an EMBL/GenBank/DDBJ whole genome shotgun (WGS) entry which is preliminary data.</text>
</comment>